<dbReference type="InterPro" id="IPR043502">
    <property type="entry name" value="DNA/RNA_pol_sf"/>
</dbReference>
<dbReference type="CDD" id="cd01647">
    <property type="entry name" value="RT_LTR"/>
    <property type="match status" value="1"/>
</dbReference>
<feature type="domain" description="Integrase zinc-binding" evidence="4">
    <location>
        <begin position="561"/>
        <end position="619"/>
    </location>
</feature>
<feature type="region of interest" description="Disordered" evidence="2">
    <location>
        <begin position="204"/>
        <end position="226"/>
    </location>
</feature>
<dbReference type="InterPro" id="IPR000477">
    <property type="entry name" value="RT_dom"/>
</dbReference>
<feature type="compositionally biased region" description="Basic and acidic residues" evidence="2">
    <location>
        <begin position="1016"/>
        <end position="1063"/>
    </location>
</feature>
<dbReference type="InterPro" id="IPR050951">
    <property type="entry name" value="Retrovirus_Pol_polyprotein"/>
</dbReference>
<reference evidence="5 6" key="1">
    <citation type="submission" date="2016-03" db="EMBL/GenBank/DDBJ databases">
        <title>EvidentialGene: Evidence-directed Construction of Genes on Genomes.</title>
        <authorList>
            <person name="Gilbert D.G."/>
            <person name="Choi J.-H."/>
            <person name="Mockaitis K."/>
            <person name="Colbourne J."/>
            <person name="Pfrender M."/>
        </authorList>
    </citation>
    <scope>NUCLEOTIDE SEQUENCE [LARGE SCALE GENOMIC DNA]</scope>
    <source>
        <strain evidence="5 6">Xinb3</strain>
        <tissue evidence="5">Complete organism</tissue>
    </source>
</reference>
<dbReference type="PANTHER" id="PTHR37984:SF5">
    <property type="entry name" value="PROTEIN NYNRIN-LIKE"/>
    <property type="match status" value="1"/>
</dbReference>
<dbReference type="GO" id="GO:0003964">
    <property type="term" value="F:RNA-directed DNA polymerase activity"/>
    <property type="evidence" value="ECO:0007669"/>
    <property type="project" value="UniProtKB-EC"/>
</dbReference>
<dbReference type="EMBL" id="LRGB01000532">
    <property type="protein sequence ID" value="KZS18275.1"/>
    <property type="molecule type" value="Genomic_DNA"/>
</dbReference>
<dbReference type="Gene3D" id="1.10.340.70">
    <property type="match status" value="1"/>
</dbReference>
<dbReference type="PANTHER" id="PTHR37984">
    <property type="entry name" value="PROTEIN CBG26694"/>
    <property type="match status" value="1"/>
</dbReference>
<organism evidence="5 6">
    <name type="scientific">Daphnia magna</name>
    <dbReference type="NCBI Taxonomy" id="35525"/>
    <lineage>
        <taxon>Eukaryota</taxon>
        <taxon>Metazoa</taxon>
        <taxon>Ecdysozoa</taxon>
        <taxon>Arthropoda</taxon>
        <taxon>Crustacea</taxon>
        <taxon>Branchiopoda</taxon>
        <taxon>Diplostraca</taxon>
        <taxon>Cladocera</taxon>
        <taxon>Anomopoda</taxon>
        <taxon>Daphniidae</taxon>
        <taxon>Daphnia</taxon>
    </lineage>
</organism>
<evidence type="ECO:0000256" key="1">
    <source>
        <dbReference type="ARBA" id="ARBA00012493"/>
    </source>
</evidence>
<dbReference type="FunFam" id="1.10.340.70:FF:000001">
    <property type="entry name" value="Retrovirus-related Pol polyprotein from transposon gypsy-like Protein"/>
    <property type="match status" value="1"/>
</dbReference>
<name>A0A162NUM0_9CRUS</name>
<feature type="domain" description="Reverse transcriptase" evidence="3">
    <location>
        <begin position="308"/>
        <end position="356"/>
    </location>
</feature>
<dbReference type="SUPFAM" id="SSF56672">
    <property type="entry name" value="DNA/RNA polymerases"/>
    <property type="match status" value="1"/>
</dbReference>
<gene>
    <name evidence="5" type="ORF">APZ42_015586</name>
</gene>
<dbReference type="InterPro" id="IPR043128">
    <property type="entry name" value="Rev_trsase/Diguanyl_cyclase"/>
</dbReference>
<accession>A0A162NUM0</accession>
<dbReference type="EC" id="2.7.7.49" evidence="1"/>
<evidence type="ECO:0000259" key="3">
    <source>
        <dbReference type="Pfam" id="PF00078"/>
    </source>
</evidence>
<evidence type="ECO:0000313" key="5">
    <source>
        <dbReference type="EMBL" id="KZS18275.1"/>
    </source>
</evidence>
<dbReference type="FunFam" id="3.30.70.270:FF:000020">
    <property type="entry name" value="Transposon Tf2-6 polyprotein-like Protein"/>
    <property type="match status" value="1"/>
</dbReference>
<dbReference type="InterPro" id="IPR041588">
    <property type="entry name" value="Integrase_H2C2"/>
</dbReference>
<evidence type="ECO:0000259" key="4">
    <source>
        <dbReference type="Pfam" id="PF17921"/>
    </source>
</evidence>
<dbReference type="AlphaFoldDB" id="A0A162NUM0"/>
<evidence type="ECO:0000256" key="2">
    <source>
        <dbReference type="SAM" id="MobiDB-lite"/>
    </source>
</evidence>
<comment type="caution">
    <text evidence="5">The sequence shown here is derived from an EMBL/GenBank/DDBJ whole genome shotgun (WGS) entry which is preliminary data.</text>
</comment>
<dbReference type="Gene3D" id="3.10.10.10">
    <property type="entry name" value="HIV Type 1 Reverse Transcriptase, subunit A, domain 1"/>
    <property type="match status" value="1"/>
</dbReference>
<dbReference type="Gene3D" id="3.30.70.270">
    <property type="match status" value="2"/>
</dbReference>
<keyword evidence="6" id="KW-1185">Reference proteome</keyword>
<evidence type="ECO:0000313" key="6">
    <source>
        <dbReference type="Proteomes" id="UP000076858"/>
    </source>
</evidence>
<dbReference type="Proteomes" id="UP000076858">
    <property type="component" value="Unassembled WGS sequence"/>
</dbReference>
<feature type="compositionally biased region" description="Basic and acidic residues" evidence="2">
    <location>
        <begin position="944"/>
        <end position="954"/>
    </location>
</feature>
<proteinExistence type="predicted"/>
<feature type="region of interest" description="Disordered" evidence="2">
    <location>
        <begin position="944"/>
        <end position="1104"/>
    </location>
</feature>
<dbReference type="Pfam" id="PF17921">
    <property type="entry name" value="Integrase_H2C2"/>
    <property type="match status" value="1"/>
</dbReference>
<dbReference type="OrthoDB" id="6369031at2759"/>
<dbReference type="Pfam" id="PF00078">
    <property type="entry name" value="RVT_1"/>
    <property type="match status" value="1"/>
</dbReference>
<sequence length="1202" mass="134944">MEVSGNLSAAWSDAQGSPVVAGVKSALLTKFTPVNYEQHYEAKLRGRKQGIKEWTLEYYYDVLDLCRRVDPRMAEATKLAHLWQGLRPSVLEKLWSLKPTNCNEFLQEVKRFQEMTDRGKQDEWALGVIGREERTEHSPAGQQDASVARHRNQWVPRNMVLGTLEEITLAEESTDSEGEVLALAASKPPKWSREILRIVSPGKMTHSGCQRSGACDRDRGLSSHPTKPLLQRMERTGTNADACSRAGRRWSNREVQWALDITSVTSAEEGRGLAVPIKEINRPKSAFITADGLYQFNVIAFGLCAAPLYLDDIIVYSQTAEEHVKRLRSVFECLKETNLKVKLRKCLFAQTRLKALAHVGDKDGIAPDLEKICAKIKHVRSFIGLCSYYRRFISNFAKIAMPLHDLTKQGKSFCWGEEQEGSFNALKERLIDATQLKYSDYGKKIVTDHQALCWLTTKKNLAERLARWALLVQGYEPQVLYKKGPAEEEGESESLLPVLLVTLNEDLEGIRVGQESVPQLKKALMALEQRPDTPFKNFVLQKELLYVRTVGQQGSRLRLCVPPNYRQIVLEACHDDITAGHLVVRQTADRIKARYYWPKLEKHVLGYVQTCVLCQARKSTPMKPQGYMEIIRVERPFEKMGIDFLGPFPVACGGNRNIIVAEANVVTAFTENGLKLFIHLPIVEFEKTFELYEIFVLPVHDAEGGIGLRHSSLPQFLGVAGDQQTFIELSEEEEISCKDNSGLVRPLARAIERKNAKKTCSIALFLQDTEKQKHECEQDFVKLKGPEALYLGQRQWALSMGKTQTLVITCPARTGSRKEEKQQHGRERIEVRRRLEVLEKTGSVEGAGDGEQAAQRSTQLDKYKCACFPFEVGDCLDGWLESVNMTPGIPLDDFDRLIHFSVLSVVIVACDLLGGLAGGRMLWRRAVIVVSWVLLERFTDRDISGGKTGGKGEADVGTGTVDSSPDDGCRRNQALGHGSEEEGGGTRGEGEKEREEDGRSAKDVLVAQEGDPSADSTRRSEGVGDAPRQEEAPEKEAITLLAEREENRAEGDKWKEEERREPEVQGQRSATLAQGKGGWNTEESAAGGREDGSRTTEPNPWERRRRIGAVWNRTRHCKGRSSERQSDQREGSWTREEVILIDYLGELQMDWSSLESYETLQGALIRGTIRPKRRLLDAGGSDLNWLFGVATDKSLEGLNDHL</sequence>
<protein>
    <recommendedName>
        <fullName evidence="1">RNA-directed DNA polymerase</fullName>
        <ecNumber evidence="1">2.7.7.49</ecNumber>
    </recommendedName>
</protein>
<feature type="compositionally biased region" description="Basic and acidic residues" evidence="2">
    <location>
        <begin position="988"/>
        <end position="1002"/>
    </location>
</feature>